<evidence type="ECO:0000256" key="20">
    <source>
        <dbReference type="ARBA" id="ARBA00045548"/>
    </source>
</evidence>
<dbReference type="Gene3D" id="1.10.150.110">
    <property type="entry name" value="DNA polymerase beta, N-terminal domain-like"/>
    <property type="match status" value="1"/>
</dbReference>
<comment type="subcellular location">
    <subcellularLocation>
        <location evidence="2">Cytoplasm</location>
    </subcellularLocation>
</comment>
<dbReference type="EMBL" id="CP093313">
    <property type="protein sequence ID" value="UWZ83795.1"/>
    <property type="molecule type" value="Genomic_DNA"/>
</dbReference>
<dbReference type="InterPro" id="IPR010996">
    <property type="entry name" value="HHH_MUS81"/>
</dbReference>
<dbReference type="GO" id="GO:0006281">
    <property type="term" value="P:DNA repair"/>
    <property type="evidence" value="ECO:0007669"/>
    <property type="project" value="UniProtKB-KW"/>
</dbReference>
<feature type="domain" description="Polymerase/histidinol phosphatase N-terminal" evidence="23">
    <location>
        <begin position="345"/>
        <end position="425"/>
    </location>
</feature>
<dbReference type="SUPFAM" id="SSF81301">
    <property type="entry name" value="Nucleotidyltransferase"/>
    <property type="match status" value="1"/>
</dbReference>
<evidence type="ECO:0000259" key="22">
    <source>
        <dbReference type="SMART" id="SM00278"/>
    </source>
</evidence>
<dbReference type="Gene3D" id="1.10.150.20">
    <property type="entry name" value="5' to 3' exonuclease, C-terminal subdomain"/>
    <property type="match status" value="1"/>
</dbReference>
<feature type="domain" description="Helix-hairpin-helix DNA-binding motif class 1" evidence="22">
    <location>
        <begin position="92"/>
        <end position="111"/>
    </location>
</feature>
<keyword evidence="25" id="KW-0269">Exonuclease</keyword>
<dbReference type="GO" id="GO:0042578">
    <property type="term" value="F:phosphoric ester hydrolase activity"/>
    <property type="evidence" value="ECO:0007669"/>
    <property type="project" value="TreeGrafter"/>
</dbReference>
<dbReference type="Pfam" id="PF02811">
    <property type="entry name" value="PHP"/>
    <property type="match status" value="1"/>
</dbReference>
<keyword evidence="10" id="KW-0235">DNA replication</keyword>
<evidence type="ECO:0000313" key="25">
    <source>
        <dbReference type="EMBL" id="UWZ83795.1"/>
    </source>
</evidence>
<dbReference type="PIRSF" id="PIRSF005047">
    <property type="entry name" value="UCP005047_YshC"/>
    <property type="match status" value="1"/>
</dbReference>
<dbReference type="SMART" id="SM00278">
    <property type="entry name" value="HhH1"/>
    <property type="match status" value="3"/>
</dbReference>
<accession>A0A9J7BM94</accession>
<evidence type="ECO:0000256" key="17">
    <source>
        <dbReference type="ARBA" id="ARBA00035726"/>
    </source>
</evidence>
<keyword evidence="8" id="KW-0808">Transferase</keyword>
<evidence type="ECO:0000256" key="1">
    <source>
        <dbReference type="ARBA" id="ARBA00001946"/>
    </source>
</evidence>
<evidence type="ECO:0000256" key="4">
    <source>
        <dbReference type="ARBA" id="ARBA00012720"/>
    </source>
</evidence>
<dbReference type="PRINTS" id="PR00869">
    <property type="entry name" value="DNAPOLX"/>
</dbReference>
<evidence type="ECO:0000259" key="24">
    <source>
        <dbReference type="SMART" id="SM00483"/>
    </source>
</evidence>
<dbReference type="SMART" id="SM00483">
    <property type="entry name" value="POLXc"/>
    <property type="match status" value="1"/>
</dbReference>
<keyword evidence="13" id="KW-0239">DNA-directed DNA polymerase</keyword>
<dbReference type="GO" id="GO:0003677">
    <property type="term" value="F:DNA binding"/>
    <property type="evidence" value="ECO:0007669"/>
    <property type="project" value="InterPro"/>
</dbReference>
<dbReference type="InterPro" id="IPR027421">
    <property type="entry name" value="DNA_pol_lamdba_lyase_dom_sf"/>
</dbReference>
<evidence type="ECO:0000256" key="13">
    <source>
        <dbReference type="ARBA" id="ARBA00022932"/>
    </source>
</evidence>
<dbReference type="InterPro" id="IPR003141">
    <property type="entry name" value="Pol/His_phosphatase_N"/>
</dbReference>
<comment type="catalytic activity">
    <reaction evidence="21">
        <text>DNA(n) + a 2'-deoxyribonucleoside 5'-triphosphate = DNA(n+1) + diphosphate</text>
        <dbReference type="Rhea" id="RHEA:22508"/>
        <dbReference type="Rhea" id="RHEA-COMP:17339"/>
        <dbReference type="Rhea" id="RHEA-COMP:17340"/>
        <dbReference type="ChEBI" id="CHEBI:33019"/>
        <dbReference type="ChEBI" id="CHEBI:61560"/>
        <dbReference type="ChEBI" id="CHEBI:173112"/>
        <dbReference type="EC" id="2.7.7.7"/>
    </reaction>
</comment>
<evidence type="ECO:0000256" key="9">
    <source>
        <dbReference type="ARBA" id="ARBA00022695"/>
    </source>
</evidence>
<evidence type="ECO:0000256" key="18">
    <source>
        <dbReference type="ARBA" id="ARBA00044632"/>
    </source>
</evidence>
<dbReference type="Gene3D" id="3.30.210.10">
    <property type="entry name" value="DNA polymerase, thumb domain"/>
    <property type="match status" value="1"/>
</dbReference>
<keyword evidence="7" id="KW-0237">DNA synthesis</keyword>
<keyword evidence="11" id="KW-0227">DNA damage</keyword>
<dbReference type="InterPro" id="IPR043519">
    <property type="entry name" value="NT_sf"/>
</dbReference>
<feature type="domain" description="Helix-hairpin-helix DNA-binding motif class 1" evidence="22">
    <location>
        <begin position="127"/>
        <end position="146"/>
    </location>
</feature>
<dbReference type="CDD" id="cd07436">
    <property type="entry name" value="PHP_PolX"/>
    <property type="match status" value="1"/>
</dbReference>
<dbReference type="InterPro" id="IPR003583">
    <property type="entry name" value="Hlx-hairpin-Hlx_DNA-bd_motif"/>
</dbReference>
<dbReference type="InterPro" id="IPR047967">
    <property type="entry name" value="PolX_PHP"/>
</dbReference>
<comment type="catalytic activity">
    <reaction evidence="19">
        <text>a 5'-end 2'-deoxyribose-2'-deoxyribonucleotide-DNA = (2E,4S)-4-hydroxypenten-2-al-5-phosphate + a 5'-end 5'-phospho-2'-deoxyribonucleoside-DNA + H(+)</text>
        <dbReference type="Rhea" id="RHEA:76255"/>
        <dbReference type="Rhea" id="RHEA-COMP:13180"/>
        <dbReference type="Rhea" id="RHEA-COMP:18657"/>
        <dbReference type="ChEBI" id="CHEBI:15378"/>
        <dbReference type="ChEBI" id="CHEBI:136412"/>
        <dbReference type="ChEBI" id="CHEBI:195194"/>
        <dbReference type="ChEBI" id="CHEBI:195195"/>
    </reaction>
</comment>
<dbReference type="GO" id="GO:0004527">
    <property type="term" value="F:exonuclease activity"/>
    <property type="evidence" value="ECO:0007669"/>
    <property type="project" value="UniProtKB-KW"/>
</dbReference>
<protein>
    <recommendedName>
        <fullName evidence="5">DNA polymerase beta</fullName>
        <ecNumber evidence="3">2.7.7.7</ecNumber>
        <ecNumber evidence="4">4.2.99.18</ecNumber>
    </recommendedName>
    <alternativeName>
        <fullName evidence="16">5'-deoxyribose-phosphate lyase</fullName>
    </alternativeName>
    <alternativeName>
        <fullName evidence="17">AP lyase</fullName>
    </alternativeName>
</protein>
<name>A0A9J7BM94_9BACT</name>
<evidence type="ECO:0000313" key="26">
    <source>
        <dbReference type="Proteomes" id="UP001059380"/>
    </source>
</evidence>
<dbReference type="EC" id="4.2.99.18" evidence="4"/>
<dbReference type="InterPro" id="IPR022311">
    <property type="entry name" value="PolX-like"/>
</dbReference>
<evidence type="ECO:0000256" key="16">
    <source>
        <dbReference type="ARBA" id="ARBA00035717"/>
    </source>
</evidence>
<dbReference type="PANTHER" id="PTHR36928:SF1">
    <property type="entry name" value="PHOSPHATASE YCDX-RELATED"/>
    <property type="match status" value="1"/>
</dbReference>
<dbReference type="InterPro" id="IPR022312">
    <property type="entry name" value="DNA_pol_X"/>
</dbReference>
<dbReference type="AlphaFoldDB" id="A0A9J7BM94"/>
<dbReference type="KEGG" id="orp:MOP44_24930"/>
<evidence type="ECO:0000256" key="21">
    <source>
        <dbReference type="ARBA" id="ARBA00049244"/>
    </source>
</evidence>
<dbReference type="InterPro" id="IPR002054">
    <property type="entry name" value="DNA-dir_DNA_pol_X"/>
</dbReference>
<comment type="catalytic activity">
    <reaction evidence="18">
        <text>2'-deoxyribonucleotide-(2'-deoxyribose 5'-phosphate)-2'-deoxyribonucleotide-DNA = a 3'-end 2'-deoxyribonucleotide-(2,3-dehydro-2,3-deoxyribose 5'-phosphate)-DNA + a 5'-end 5'-phospho-2'-deoxyribonucleoside-DNA + H(+)</text>
        <dbReference type="Rhea" id="RHEA:66592"/>
        <dbReference type="Rhea" id="RHEA-COMP:13180"/>
        <dbReference type="Rhea" id="RHEA-COMP:16897"/>
        <dbReference type="Rhea" id="RHEA-COMP:17067"/>
        <dbReference type="ChEBI" id="CHEBI:15378"/>
        <dbReference type="ChEBI" id="CHEBI:136412"/>
        <dbReference type="ChEBI" id="CHEBI:157695"/>
        <dbReference type="ChEBI" id="CHEBI:167181"/>
        <dbReference type="EC" id="4.2.99.18"/>
    </reaction>
</comment>
<dbReference type="InterPro" id="IPR050243">
    <property type="entry name" value="PHP_phosphatase"/>
</dbReference>
<evidence type="ECO:0000256" key="7">
    <source>
        <dbReference type="ARBA" id="ARBA00022634"/>
    </source>
</evidence>
<evidence type="ECO:0000256" key="15">
    <source>
        <dbReference type="ARBA" id="ARBA00023204"/>
    </source>
</evidence>
<feature type="domain" description="Helix-hairpin-helix DNA-binding motif class 1" evidence="22">
    <location>
        <begin position="52"/>
        <end position="71"/>
    </location>
</feature>
<dbReference type="GO" id="GO:0003887">
    <property type="term" value="F:DNA-directed DNA polymerase activity"/>
    <property type="evidence" value="ECO:0007669"/>
    <property type="project" value="UniProtKB-KW"/>
</dbReference>
<dbReference type="Pfam" id="PF14791">
    <property type="entry name" value="DNA_pol_B_thumb"/>
    <property type="match status" value="1"/>
</dbReference>
<keyword evidence="9" id="KW-0548">Nucleotidyltransferase</keyword>
<evidence type="ECO:0000259" key="23">
    <source>
        <dbReference type="SMART" id="SM00481"/>
    </source>
</evidence>
<dbReference type="SMART" id="SM00481">
    <property type="entry name" value="POLIIIAc"/>
    <property type="match status" value="1"/>
</dbReference>
<sequence length="584" mass="64166">MDNLTMARLLEQTADLLEIDGADGFRIRSYRNAAEAIAQTTADLAAICDDTAKLLEIPGIGKSMATNVKALVCTGTTPLRDQLLAKYTVSILELTRLPGMGPKTIALFWSAAQINSIDTLAVAIEAGKLADLPRMGAKQIEKIKKGIDDYRRSSGRFRIDQAQEAAEALTKYLLSFAGFDRVTPAGSLRRGRETAGDLDLLVTGPACQPDQTGPGVDYVAAYPGIADLIVKGENKVSFHLANGMQVDVRLLPGESYGAALQYFTGSKAHNVTLRQRALKMGYTLSEWSLARLDDESVVAAATEEEIYAALGMDWIPPELRENLGEIDAAVNRSLPRLIEERDIRGDVHMHTHETDGRNSIREMAEAAIACGYEYIAITDHSKALAMTNGLDEARALAHIQRIREVERELEGRVRIFTGIEVDILADGALDMDDEVLAQMDVVIASIHSRFDQSREETTARVLRAFENPNVRILGHPTGRQILRREPVALDMALILRRAAELGVAVEHNASPERLDLCDRDLRLAKELGCRIVINTDAHEIRTLGKMSFGVRQLRRAWLGPQDVLNTLPAAEFVSSLRTRPQTTA</sequence>
<evidence type="ECO:0000256" key="14">
    <source>
        <dbReference type="ARBA" id="ARBA00023053"/>
    </source>
</evidence>
<evidence type="ECO:0000256" key="8">
    <source>
        <dbReference type="ARBA" id="ARBA00022679"/>
    </source>
</evidence>
<dbReference type="PRINTS" id="PR00870">
    <property type="entry name" value="DNAPOLXBETA"/>
</dbReference>
<keyword evidence="26" id="KW-1185">Reference proteome</keyword>
<evidence type="ECO:0000256" key="3">
    <source>
        <dbReference type="ARBA" id="ARBA00012417"/>
    </source>
</evidence>
<keyword evidence="14" id="KW-0915">Sodium</keyword>
<gene>
    <name evidence="25" type="primary">polX</name>
    <name evidence="25" type="ORF">MOP44_24930</name>
</gene>
<keyword evidence="25" id="KW-0540">Nuclease</keyword>
<dbReference type="SUPFAM" id="SSF47802">
    <property type="entry name" value="DNA polymerase beta, N-terminal domain-like"/>
    <property type="match status" value="1"/>
</dbReference>
<evidence type="ECO:0000256" key="10">
    <source>
        <dbReference type="ARBA" id="ARBA00022705"/>
    </source>
</evidence>
<evidence type="ECO:0000256" key="6">
    <source>
        <dbReference type="ARBA" id="ARBA00022481"/>
    </source>
</evidence>
<dbReference type="Proteomes" id="UP001059380">
    <property type="component" value="Chromosome"/>
</dbReference>
<dbReference type="GO" id="GO:0140078">
    <property type="term" value="F:class I DNA-(apurinic or apyrimidinic site) endonuclease activity"/>
    <property type="evidence" value="ECO:0007669"/>
    <property type="project" value="UniProtKB-EC"/>
</dbReference>
<reference evidence="25" key="1">
    <citation type="submission" date="2021-04" db="EMBL/GenBank/DDBJ databases">
        <title>Phylogenetic analysis of Acidobacteriaceae.</title>
        <authorList>
            <person name="Qiu L."/>
            <person name="Zhang Q."/>
        </authorList>
    </citation>
    <scope>NUCLEOTIDE SEQUENCE</scope>
    <source>
        <strain evidence="25">DSM 25168</strain>
    </source>
</reference>
<dbReference type="InterPro" id="IPR002008">
    <property type="entry name" value="DNA_pol_X_beta-like"/>
</dbReference>
<dbReference type="Gene3D" id="3.30.460.10">
    <property type="entry name" value="Beta Polymerase, domain 2"/>
    <property type="match status" value="1"/>
</dbReference>
<evidence type="ECO:0000256" key="5">
    <source>
        <dbReference type="ARBA" id="ARBA00020020"/>
    </source>
</evidence>
<dbReference type="Gene3D" id="3.20.20.140">
    <property type="entry name" value="Metal-dependent hydrolases"/>
    <property type="match status" value="1"/>
</dbReference>
<dbReference type="GO" id="GO:0008270">
    <property type="term" value="F:zinc ion binding"/>
    <property type="evidence" value="ECO:0007669"/>
    <property type="project" value="TreeGrafter"/>
</dbReference>
<dbReference type="Pfam" id="PF14520">
    <property type="entry name" value="HHH_5"/>
    <property type="match status" value="1"/>
</dbReference>
<dbReference type="Pfam" id="PF14716">
    <property type="entry name" value="HHH_8"/>
    <property type="match status" value="1"/>
</dbReference>
<dbReference type="GO" id="GO:0005829">
    <property type="term" value="C:cytosol"/>
    <property type="evidence" value="ECO:0007669"/>
    <property type="project" value="TreeGrafter"/>
</dbReference>
<dbReference type="InterPro" id="IPR029398">
    <property type="entry name" value="PolB_thumb"/>
</dbReference>
<dbReference type="EC" id="2.7.7.7" evidence="3"/>
<comment type="cofactor">
    <cofactor evidence="1">
        <name>Mg(2+)</name>
        <dbReference type="ChEBI" id="CHEBI:18420"/>
    </cofactor>
</comment>
<dbReference type="CDD" id="cd00141">
    <property type="entry name" value="NT_POLXc"/>
    <property type="match status" value="1"/>
</dbReference>
<dbReference type="NCBIfam" id="NF006375">
    <property type="entry name" value="PRK08609.1"/>
    <property type="match status" value="1"/>
</dbReference>
<keyword evidence="12" id="KW-0832">Ubl conjugation</keyword>
<dbReference type="SUPFAM" id="SSF89550">
    <property type="entry name" value="PHP domain-like"/>
    <property type="match status" value="1"/>
</dbReference>
<organism evidence="25 26">
    <name type="scientific">Occallatibacter riparius</name>
    <dbReference type="NCBI Taxonomy" id="1002689"/>
    <lineage>
        <taxon>Bacteria</taxon>
        <taxon>Pseudomonadati</taxon>
        <taxon>Acidobacteriota</taxon>
        <taxon>Terriglobia</taxon>
        <taxon>Terriglobales</taxon>
        <taxon>Acidobacteriaceae</taxon>
        <taxon>Occallatibacter</taxon>
    </lineage>
</organism>
<evidence type="ECO:0000256" key="2">
    <source>
        <dbReference type="ARBA" id="ARBA00004496"/>
    </source>
</evidence>
<comment type="function">
    <text evidence="20">Repair polymerase that plays a key role in base-excision repair. During this process, the damaged base is excised by specific DNA glycosylases, the DNA backbone is nicked at the abasic site by an apurinic/apyrimidic (AP) endonuclease, and POLB removes 5'-deoxyribose-phosphate from the preincised AP site acting as a 5'-deoxyribose-phosphate lyase (5'-dRP lyase); through its DNA polymerase activity, it adds one nucleotide to the 3' end of the arising single-nucleotide gap. Conducts 'gap-filling' DNA synthesis in a stepwise distributive fashion rather than in a processive fashion as for other DNA polymerases. It is also able to cleave sugar-phosphate bonds 3' to an intact AP site, acting as an AP lyase.</text>
</comment>
<keyword evidence="15" id="KW-0234">DNA repair</keyword>
<feature type="domain" description="DNA-directed DNA polymerase X" evidence="24">
    <location>
        <begin position="1"/>
        <end position="321"/>
    </location>
</feature>
<proteinExistence type="predicted"/>
<evidence type="ECO:0000256" key="19">
    <source>
        <dbReference type="ARBA" id="ARBA00044678"/>
    </source>
</evidence>
<keyword evidence="25" id="KW-0378">Hydrolase</keyword>
<dbReference type="InterPro" id="IPR004013">
    <property type="entry name" value="PHP_dom"/>
</dbReference>
<dbReference type="PANTHER" id="PTHR36928">
    <property type="entry name" value="PHOSPHATASE YCDX-RELATED"/>
    <property type="match status" value="1"/>
</dbReference>
<evidence type="ECO:0000256" key="12">
    <source>
        <dbReference type="ARBA" id="ARBA00022843"/>
    </source>
</evidence>
<dbReference type="RefSeq" id="WP_260793222.1">
    <property type="nucleotide sequence ID" value="NZ_CP093313.1"/>
</dbReference>
<evidence type="ECO:0000256" key="11">
    <source>
        <dbReference type="ARBA" id="ARBA00022763"/>
    </source>
</evidence>
<dbReference type="InterPro" id="IPR037160">
    <property type="entry name" value="DNA_Pol_thumb_sf"/>
</dbReference>
<keyword evidence="6" id="KW-0488">Methylation</keyword>
<dbReference type="InterPro" id="IPR016195">
    <property type="entry name" value="Pol/histidinol_Pase-like"/>
</dbReference>